<dbReference type="PANTHER" id="PTHR31327">
    <property type="entry name" value="SPERM MEIOSIS PDZ DOMAIN CONTAINING PROTEINS-RELATED"/>
    <property type="match status" value="1"/>
</dbReference>
<dbReference type="InterPro" id="IPR001478">
    <property type="entry name" value="PDZ"/>
</dbReference>
<proteinExistence type="predicted"/>
<accession>A0A1I7ZYU3</accession>
<protein>
    <submittedName>
        <fullName evidence="3">PDZ domain-containing protein</fullName>
    </submittedName>
</protein>
<dbReference type="SUPFAM" id="SSF50156">
    <property type="entry name" value="PDZ domain-like"/>
    <property type="match status" value="2"/>
</dbReference>
<dbReference type="Proteomes" id="UP000095287">
    <property type="component" value="Unplaced"/>
</dbReference>
<reference evidence="3" key="1">
    <citation type="submission" date="2016-11" db="UniProtKB">
        <authorList>
            <consortium name="WormBaseParasite"/>
        </authorList>
    </citation>
    <scope>IDENTIFICATION</scope>
</reference>
<evidence type="ECO:0000313" key="3">
    <source>
        <dbReference type="WBParaSite" id="L893_g30951.t1"/>
    </source>
</evidence>
<sequence length="385" mass="42235">MLSDVSTCKEETIVSICKEETRDQSRVVGRRASTACRKEAPVDIFGVRSRDRFVTSATCLSTATLLQNSAMTGAENDAPRSTYQQHLGHPPLLPPQFVQEVTVEMQFSPEEKVGVVVSKGLLVIKVEQQSAINKLFLCDFVTHVNGKAVESKKLFYVMLHSIRKGGNAPFTVTVRRPIWNTPTNTLPNGYDRPHGYQYFTGLFVLYPASSLGIGIKAYNSKVYVSHTEQNSLSASASYIGDCIVDVGGVPVTGTAECSELLVAGLTKNNFVTFTIERAVDDNAVRAVRIALLAEKTQVIDPPMARDCMEIGVAETERFQQHSQNAITAKSIYRVKASKLGKNVSVSELSSESAIGADPYNPMMMQKVPGNMERRAQRATRPKAHQ</sequence>
<dbReference type="WBParaSite" id="L893_g30951.t1">
    <property type="protein sequence ID" value="L893_g30951.t1"/>
    <property type="gene ID" value="L893_g30951"/>
</dbReference>
<dbReference type="InterPro" id="IPR040264">
    <property type="entry name" value="T15H9.4-like"/>
</dbReference>
<name>A0A1I7ZYU3_9BILA</name>
<feature type="domain" description="PDZ" evidence="1">
    <location>
        <begin position="111"/>
        <end position="178"/>
    </location>
</feature>
<dbReference type="AlphaFoldDB" id="A0A1I7ZYU3"/>
<evidence type="ECO:0000313" key="2">
    <source>
        <dbReference type="Proteomes" id="UP000095287"/>
    </source>
</evidence>
<feature type="domain" description="PDZ" evidence="1">
    <location>
        <begin position="209"/>
        <end position="279"/>
    </location>
</feature>
<evidence type="ECO:0000259" key="1">
    <source>
        <dbReference type="SMART" id="SM00228"/>
    </source>
</evidence>
<keyword evidence="2" id="KW-1185">Reference proteome</keyword>
<dbReference type="InterPro" id="IPR036034">
    <property type="entry name" value="PDZ_sf"/>
</dbReference>
<dbReference type="SMART" id="SM00228">
    <property type="entry name" value="PDZ"/>
    <property type="match status" value="2"/>
</dbReference>
<dbReference type="PANTHER" id="PTHR31327:SF7">
    <property type="entry name" value="PDZ DOMAIN-CONTAINING PROTEIN"/>
    <property type="match status" value="1"/>
</dbReference>
<organism evidence="2 3">
    <name type="scientific">Steinernema glaseri</name>
    <dbReference type="NCBI Taxonomy" id="37863"/>
    <lineage>
        <taxon>Eukaryota</taxon>
        <taxon>Metazoa</taxon>
        <taxon>Ecdysozoa</taxon>
        <taxon>Nematoda</taxon>
        <taxon>Chromadorea</taxon>
        <taxon>Rhabditida</taxon>
        <taxon>Tylenchina</taxon>
        <taxon>Panagrolaimomorpha</taxon>
        <taxon>Strongyloidoidea</taxon>
        <taxon>Steinernematidae</taxon>
        <taxon>Steinernema</taxon>
    </lineage>
</organism>